<sequence>MSEPRNIAVVTVDWSDDYTGGELSGRWGQEGHEKYIFRPYRKQYYGYFPPNGGNFPVTQSGDDWLIFFVSRPTKADPSVVVGWYENASIIGGNRPRPDADNLEDSHDIGPFSYSARAPYAVSIPAAARDCLLPKGDSLRSFSYVRENGVDKKSRMELVKPLLKYRERVSDGASDDGVDPGAAAPIDPVLKRKVERAAISAVKADFGKAYRFKDRQQQRGFGYDLEFADRSTGEIWCVEVKGTAGGRDAFYITRSERNADVRIKAEDGENSLRRWQLALVTNALDPKRRRIQYFDAAQMESSFEFQCLQWQAVPKDKDPA</sequence>
<gene>
    <name evidence="2" type="ORF">EG799_01950</name>
</gene>
<feature type="domain" description="Protein NO VEIN C-terminal" evidence="1">
    <location>
        <begin position="193"/>
        <end position="258"/>
    </location>
</feature>
<evidence type="ECO:0000313" key="3">
    <source>
        <dbReference type="Proteomes" id="UP000275232"/>
    </source>
</evidence>
<dbReference type="AlphaFoldDB" id="A0A3N5CV69"/>
<dbReference type="Pfam" id="PF13020">
    <property type="entry name" value="NOV_C"/>
    <property type="match status" value="1"/>
</dbReference>
<reference evidence="2 3" key="1">
    <citation type="submission" date="2018-11" db="EMBL/GenBank/DDBJ databases">
        <title>Erythrobacter spongiae sp. nov., isolated from a marine sponge.</title>
        <authorList>
            <person name="Zhuang L."/>
            <person name="Luo L."/>
        </authorList>
    </citation>
    <scope>NUCLEOTIDE SEQUENCE [LARGE SCALE GENOMIC DNA]</scope>
    <source>
        <strain evidence="2 3">HN-E23</strain>
    </source>
</reference>
<keyword evidence="3" id="KW-1185">Reference proteome</keyword>
<name>A0A3N5CV69_9SPHN</name>
<evidence type="ECO:0000313" key="2">
    <source>
        <dbReference type="EMBL" id="RPF70519.1"/>
    </source>
</evidence>
<accession>A0A3N5CV69</accession>
<dbReference type="InterPro" id="IPR024975">
    <property type="entry name" value="NOV_C"/>
</dbReference>
<protein>
    <submittedName>
        <fullName evidence="2">DUF3883 domain-containing protein</fullName>
    </submittedName>
</protein>
<dbReference type="OrthoDB" id="9802640at2"/>
<dbReference type="Proteomes" id="UP000275232">
    <property type="component" value="Unassembled WGS sequence"/>
</dbReference>
<comment type="caution">
    <text evidence="2">The sequence shown here is derived from an EMBL/GenBank/DDBJ whole genome shotgun (WGS) entry which is preliminary data.</text>
</comment>
<proteinExistence type="predicted"/>
<dbReference type="EMBL" id="RPFZ01000001">
    <property type="protein sequence ID" value="RPF70519.1"/>
    <property type="molecule type" value="Genomic_DNA"/>
</dbReference>
<dbReference type="RefSeq" id="WP_123878068.1">
    <property type="nucleotide sequence ID" value="NZ_RPFZ01000001.1"/>
</dbReference>
<organism evidence="2 3">
    <name type="scientific">Aurantiacibacter spongiae</name>
    <dbReference type="NCBI Taxonomy" id="2488860"/>
    <lineage>
        <taxon>Bacteria</taxon>
        <taxon>Pseudomonadati</taxon>
        <taxon>Pseudomonadota</taxon>
        <taxon>Alphaproteobacteria</taxon>
        <taxon>Sphingomonadales</taxon>
        <taxon>Erythrobacteraceae</taxon>
        <taxon>Aurantiacibacter</taxon>
    </lineage>
</organism>
<evidence type="ECO:0000259" key="1">
    <source>
        <dbReference type="Pfam" id="PF13020"/>
    </source>
</evidence>